<feature type="transmembrane region" description="Helical" evidence="1">
    <location>
        <begin position="142"/>
        <end position="163"/>
    </location>
</feature>
<keyword evidence="1" id="KW-0472">Membrane</keyword>
<accession>A0A0V0H8J5</accession>
<protein>
    <submittedName>
        <fullName evidence="2">Putative ovule protein</fullName>
    </submittedName>
</protein>
<reference evidence="2" key="1">
    <citation type="submission" date="2015-12" db="EMBL/GenBank/DDBJ databases">
        <title>Gene expression during late stages of embryo sac development: a critical building block for successful pollen-pistil interactions.</title>
        <authorList>
            <person name="Liu Y."/>
            <person name="Joly V."/>
            <person name="Sabar M."/>
            <person name="Matton D.P."/>
        </authorList>
    </citation>
    <scope>NUCLEOTIDE SEQUENCE</scope>
</reference>
<keyword evidence="1" id="KW-0812">Transmembrane</keyword>
<dbReference type="EMBL" id="GEDG01024648">
    <property type="protein sequence ID" value="JAP15819.1"/>
    <property type="molecule type" value="Transcribed_RNA"/>
</dbReference>
<proteinExistence type="predicted"/>
<evidence type="ECO:0000256" key="1">
    <source>
        <dbReference type="SAM" id="Phobius"/>
    </source>
</evidence>
<dbReference type="AlphaFoldDB" id="A0A0V0H8J5"/>
<organism evidence="2">
    <name type="scientific">Solanum chacoense</name>
    <name type="common">Chaco potato</name>
    <dbReference type="NCBI Taxonomy" id="4108"/>
    <lineage>
        <taxon>Eukaryota</taxon>
        <taxon>Viridiplantae</taxon>
        <taxon>Streptophyta</taxon>
        <taxon>Embryophyta</taxon>
        <taxon>Tracheophyta</taxon>
        <taxon>Spermatophyta</taxon>
        <taxon>Magnoliopsida</taxon>
        <taxon>eudicotyledons</taxon>
        <taxon>Gunneridae</taxon>
        <taxon>Pentapetalae</taxon>
        <taxon>asterids</taxon>
        <taxon>lamiids</taxon>
        <taxon>Solanales</taxon>
        <taxon>Solanaceae</taxon>
        <taxon>Solanoideae</taxon>
        <taxon>Solaneae</taxon>
        <taxon>Solanum</taxon>
    </lineage>
</organism>
<sequence length="173" mass="19122">MGALKAVLLHIIHIIKLAKEDGRGSPSIIYTYINILRIMSQRELSYALMKQQHELLCFFLLFSASLSIKQFVTGELTNSLPVGCSVSNRLGEEVGEPHTLRRMFARKSDICSNSGRSPGSSAQQELRRGSISLGMLSMLGRIFVAVAYATIMLLLPLNGVLFVSSSHRIIEKL</sequence>
<keyword evidence="1" id="KW-1133">Transmembrane helix</keyword>
<name>A0A0V0H8J5_SOLCH</name>
<evidence type="ECO:0000313" key="2">
    <source>
        <dbReference type="EMBL" id="JAP15819.1"/>
    </source>
</evidence>